<evidence type="ECO:0000256" key="1">
    <source>
        <dbReference type="SAM" id="SignalP"/>
    </source>
</evidence>
<protein>
    <recommendedName>
        <fullName evidence="4">DUF4168 domain-containing protein</fullName>
    </recommendedName>
</protein>
<feature type="signal peptide" evidence="1">
    <location>
        <begin position="1"/>
        <end position="22"/>
    </location>
</feature>
<dbReference type="Proteomes" id="UP000321938">
    <property type="component" value="Unassembled WGS sequence"/>
</dbReference>
<reference evidence="2 3" key="1">
    <citation type="submission" date="2019-08" db="EMBL/GenBank/DDBJ databases">
        <title>Genome of Psychroserpens burtonensis ACAM 167.</title>
        <authorList>
            <person name="Bowman J.P."/>
        </authorList>
    </citation>
    <scope>NUCLEOTIDE SEQUENCE [LARGE SCALE GENOMIC DNA]</scope>
    <source>
        <strain evidence="2 3">ACAM 167</strain>
    </source>
</reference>
<dbReference type="AlphaFoldDB" id="A0A5C7B6S0"/>
<keyword evidence="1" id="KW-0732">Signal</keyword>
<keyword evidence="3" id="KW-1185">Reference proteome</keyword>
<evidence type="ECO:0000313" key="2">
    <source>
        <dbReference type="EMBL" id="TXE17592.1"/>
    </source>
</evidence>
<dbReference type="EMBL" id="VOSB01000011">
    <property type="protein sequence ID" value="TXE17592.1"/>
    <property type="molecule type" value="Genomic_DNA"/>
</dbReference>
<dbReference type="RefSeq" id="WP_028871521.1">
    <property type="nucleotide sequence ID" value="NZ_VOSB01000011.1"/>
</dbReference>
<accession>A0A5C7B6S0</accession>
<gene>
    <name evidence="2" type="ORF">ES692_08475</name>
</gene>
<evidence type="ECO:0000313" key="3">
    <source>
        <dbReference type="Proteomes" id="UP000321938"/>
    </source>
</evidence>
<sequence>MKKILFLSVACLLFAGSQSSFAQTEANSQLASSSTIMQDFAQKKTNQVVNILARTNKLEADQQKKIYSIFASAEKKMNGIEAIEDASKKNAKRAKMQDYINSKLKTVLTEQQFKTYLENTIAK</sequence>
<evidence type="ECO:0008006" key="4">
    <source>
        <dbReference type="Google" id="ProtNLM"/>
    </source>
</evidence>
<comment type="caution">
    <text evidence="2">The sequence shown here is derived from an EMBL/GenBank/DDBJ whole genome shotgun (WGS) entry which is preliminary data.</text>
</comment>
<feature type="chain" id="PRO_5022870802" description="DUF4168 domain-containing protein" evidence="1">
    <location>
        <begin position="23"/>
        <end position="123"/>
    </location>
</feature>
<dbReference type="OrthoDB" id="1135076at2"/>
<name>A0A5C7B6S0_9FLAO</name>
<organism evidence="2 3">
    <name type="scientific">Psychroserpens burtonensis</name>
    <dbReference type="NCBI Taxonomy" id="49278"/>
    <lineage>
        <taxon>Bacteria</taxon>
        <taxon>Pseudomonadati</taxon>
        <taxon>Bacteroidota</taxon>
        <taxon>Flavobacteriia</taxon>
        <taxon>Flavobacteriales</taxon>
        <taxon>Flavobacteriaceae</taxon>
        <taxon>Psychroserpens</taxon>
    </lineage>
</organism>
<proteinExistence type="predicted"/>